<dbReference type="InterPro" id="IPR012789">
    <property type="entry name" value="Protocat_PcaB-like"/>
</dbReference>
<evidence type="ECO:0000256" key="3">
    <source>
        <dbReference type="SAM" id="MobiDB-lite"/>
    </source>
</evidence>
<dbReference type="Pfam" id="PF00206">
    <property type="entry name" value="Lyase_1"/>
    <property type="match status" value="1"/>
</dbReference>
<dbReference type="Gene3D" id="1.10.40.30">
    <property type="entry name" value="Fumarase/aspartase (C-terminal domain)"/>
    <property type="match status" value="1"/>
</dbReference>
<dbReference type="InterPro" id="IPR008948">
    <property type="entry name" value="L-Aspartase-like"/>
</dbReference>
<name>A0A6G5RMT9_9ACTN</name>
<dbReference type="Proteomes" id="UP000495940">
    <property type="component" value="Chromosome"/>
</dbReference>
<dbReference type="InterPro" id="IPR000362">
    <property type="entry name" value="Fumarate_lyase_fam"/>
</dbReference>
<dbReference type="AlphaFoldDB" id="A0A6G5RMT9"/>
<dbReference type="EMBL" id="CP021978">
    <property type="protein sequence ID" value="QCD59478.1"/>
    <property type="molecule type" value="Genomic_DNA"/>
</dbReference>
<dbReference type="InterPro" id="IPR019468">
    <property type="entry name" value="AdenyloSucc_lyase_C"/>
</dbReference>
<evidence type="ECO:0000256" key="1">
    <source>
        <dbReference type="ARBA" id="ARBA00023239"/>
    </source>
</evidence>
<accession>A0A6G5RMT9</accession>
<dbReference type="InterPro" id="IPR020557">
    <property type="entry name" value="Fumarate_lyase_CS"/>
</dbReference>
<dbReference type="CDD" id="cd01597">
    <property type="entry name" value="pCLME"/>
    <property type="match status" value="1"/>
</dbReference>
<evidence type="ECO:0000256" key="2">
    <source>
        <dbReference type="ARBA" id="ARBA00034772"/>
    </source>
</evidence>
<comment type="similarity">
    <text evidence="2">Belongs to the class-II fumarase/aspartase family.</text>
</comment>
<feature type="domain" description="Adenylosuccinate lyase C-terminal" evidence="4">
    <location>
        <begin position="365"/>
        <end position="428"/>
    </location>
</feature>
<dbReference type="GO" id="GO:0019619">
    <property type="term" value="P:3,4-dihydroxybenzoate catabolic process"/>
    <property type="evidence" value="ECO:0007669"/>
    <property type="project" value="InterPro"/>
</dbReference>
<dbReference type="PANTHER" id="PTHR43172">
    <property type="entry name" value="ADENYLOSUCCINATE LYASE"/>
    <property type="match status" value="1"/>
</dbReference>
<keyword evidence="1" id="KW-0456">Lyase</keyword>
<dbReference type="NCBIfam" id="TIGR02426">
    <property type="entry name" value="protocat_pcaB"/>
    <property type="match status" value="1"/>
</dbReference>
<organism evidence="5 6">
    <name type="scientific">Streptomyces hawaiiensis</name>
    <dbReference type="NCBI Taxonomy" id="67305"/>
    <lineage>
        <taxon>Bacteria</taxon>
        <taxon>Bacillati</taxon>
        <taxon>Actinomycetota</taxon>
        <taxon>Actinomycetes</taxon>
        <taxon>Kitasatosporales</taxon>
        <taxon>Streptomycetaceae</taxon>
        <taxon>Streptomyces</taxon>
    </lineage>
</organism>
<evidence type="ECO:0000313" key="6">
    <source>
        <dbReference type="Proteomes" id="UP000495940"/>
    </source>
</evidence>
<keyword evidence="5" id="KW-0413">Isomerase</keyword>
<feature type="region of interest" description="Disordered" evidence="3">
    <location>
        <begin position="400"/>
        <end position="431"/>
    </location>
</feature>
<proteinExistence type="inferred from homology"/>
<evidence type="ECO:0000313" key="5">
    <source>
        <dbReference type="EMBL" id="QCD59478.1"/>
    </source>
</evidence>
<dbReference type="GO" id="GO:0016829">
    <property type="term" value="F:lyase activity"/>
    <property type="evidence" value="ECO:0007669"/>
    <property type="project" value="UniProtKB-KW"/>
</dbReference>
<evidence type="ECO:0000259" key="4">
    <source>
        <dbReference type="SMART" id="SM00998"/>
    </source>
</evidence>
<dbReference type="SUPFAM" id="SSF48557">
    <property type="entry name" value="L-aspartase-like"/>
    <property type="match status" value="1"/>
</dbReference>
<gene>
    <name evidence="5" type="primary">pcaB</name>
    <name evidence="5" type="ORF">CEB94_35275</name>
</gene>
<dbReference type="PRINTS" id="PR00149">
    <property type="entry name" value="FUMRATELYASE"/>
</dbReference>
<dbReference type="PRINTS" id="PR00145">
    <property type="entry name" value="ARGSUCLYASE"/>
</dbReference>
<reference evidence="5 6" key="1">
    <citation type="submission" date="2017-06" db="EMBL/GenBank/DDBJ databases">
        <title>Complete Genome Sequence of Streptomyces hawaiiensis NRRL 15010 and insights into acyldepsipeptides biosynthesis.</title>
        <authorList>
            <person name="Mariita R.M."/>
            <person name="Sello J.K."/>
        </authorList>
    </citation>
    <scope>NUCLEOTIDE SEQUENCE [LARGE SCALE GENOMIC DNA]</scope>
    <source>
        <strain evidence="5 6">ATCC 12236</strain>
    </source>
</reference>
<dbReference type="GO" id="GO:0016853">
    <property type="term" value="F:isomerase activity"/>
    <property type="evidence" value="ECO:0007669"/>
    <property type="project" value="UniProtKB-KW"/>
</dbReference>
<dbReference type="InterPro" id="IPR024083">
    <property type="entry name" value="Fumarase/histidase_N"/>
</dbReference>
<dbReference type="Gene3D" id="1.20.200.10">
    <property type="entry name" value="Fumarase/aspartase (Central domain)"/>
    <property type="match status" value="1"/>
</dbReference>
<sequence>MTAPSGDTGLLAPGWAGSAAAAATSDEAYLRALLDAEAALTRAQAATGLAPAEAATAVTEAADAGAFDVGSLAGRARAGGNPVIPLVADLTKAVGEAYGPYVHRGATSQDIMDTATMLVAARTLDPVLADLGRTEQALSRLAAEHRDTAMPGRTLTQHAVPTTFGLKAAGWRSLVLDARDRMRAVRESLPAQLGGAAGTLAAFGAYGASDPAGLPEAYARELGLRAPDLPWHTLRTPIGDLAGCLAFTAGALGKVAADVLTLSRTEIAEVVEGSGGGSSAMPHKANPVRSTLIASAARRAPQLAATLYGAMAAEDERPAGAWHAEWEPLRDLLRLVGGAARDAAELARGLRVRPEAMREHLDLTHGSIVSERLSAELAPVLGRARAKELLTRLASEEQPLAQAPELADADLDPTHYTGSAGTLTDRALERR</sequence>
<dbReference type="PROSITE" id="PS00163">
    <property type="entry name" value="FUMARATE_LYASES"/>
    <property type="match status" value="1"/>
</dbReference>
<dbReference type="Gene3D" id="1.10.275.10">
    <property type="entry name" value="Fumarase/aspartase (N-terminal domain)"/>
    <property type="match status" value="1"/>
</dbReference>
<dbReference type="SMART" id="SM00998">
    <property type="entry name" value="ADSL_C"/>
    <property type="match status" value="1"/>
</dbReference>
<dbReference type="InterPro" id="IPR022761">
    <property type="entry name" value="Fumarate_lyase_N"/>
</dbReference>
<dbReference type="RefSeq" id="WP_175435937.1">
    <property type="nucleotide sequence ID" value="NZ_CP021978.1"/>
</dbReference>
<dbReference type="KEGG" id="shaw:CEB94_35275"/>
<protein>
    <submittedName>
        <fullName evidence="5">3-carboxy-cis,cis-muconate cycloisomerase</fullName>
    </submittedName>
</protein>
<keyword evidence="6" id="KW-1185">Reference proteome</keyword>
<dbReference type="PANTHER" id="PTHR43172:SF2">
    <property type="entry name" value="ADENYLOSUCCINATE LYASE C-TERMINAL DOMAIN-CONTAINING PROTEIN"/>
    <property type="match status" value="1"/>
</dbReference>